<organism evidence="3 4">
    <name type="scientific">Pseudarthrobacter equi</name>
    <dbReference type="NCBI Taxonomy" id="728066"/>
    <lineage>
        <taxon>Bacteria</taxon>
        <taxon>Bacillati</taxon>
        <taxon>Actinomycetota</taxon>
        <taxon>Actinomycetes</taxon>
        <taxon>Micrococcales</taxon>
        <taxon>Micrococcaceae</taxon>
        <taxon>Pseudarthrobacter</taxon>
    </lineage>
</organism>
<dbReference type="AlphaFoldDB" id="A0A1H1ZBG0"/>
<dbReference type="InterPro" id="IPR018911">
    <property type="entry name" value="Gmad2_Ig-like_dom"/>
</dbReference>
<evidence type="ECO:0000313" key="3">
    <source>
        <dbReference type="EMBL" id="SDT30832.1"/>
    </source>
</evidence>
<protein>
    <submittedName>
        <fullName evidence="3">Immunoglobulin-like domain of spore germination</fullName>
    </submittedName>
</protein>
<feature type="region of interest" description="Disordered" evidence="1">
    <location>
        <begin position="43"/>
        <end position="72"/>
    </location>
</feature>
<accession>A0A1H1ZBG0</accession>
<feature type="compositionally biased region" description="Low complexity" evidence="1">
    <location>
        <begin position="43"/>
        <end position="56"/>
    </location>
</feature>
<proteinExistence type="predicted"/>
<evidence type="ECO:0000313" key="4">
    <source>
        <dbReference type="Proteomes" id="UP000198751"/>
    </source>
</evidence>
<dbReference type="SMART" id="SM00909">
    <property type="entry name" value="Germane"/>
    <property type="match status" value="1"/>
</dbReference>
<feature type="compositionally biased region" description="Polar residues" evidence="1">
    <location>
        <begin position="63"/>
        <end position="72"/>
    </location>
</feature>
<dbReference type="Pfam" id="PF10648">
    <property type="entry name" value="Gmad2"/>
    <property type="match status" value="1"/>
</dbReference>
<reference evidence="4" key="1">
    <citation type="submission" date="2016-10" db="EMBL/GenBank/DDBJ databases">
        <authorList>
            <person name="Varghese N."/>
            <person name="Submissions S."/>
        </authorList>
    </citation>
    <scope>NUCLEOTIDE SEQUENCE [LARGE SCALE GENOMIC DNA]</scope>
    <source>
        <strain evidence="4">IMMIB L-1606</strain>
    </source>
</reference>
<sequence>MPDTVAPRRAGRHVGRARAIMLAGVLTVVPILAGCVAEPGPSPTGTLLTGPATTGSPEPPSTSAPLETTQSSNKAPVYWIGRSSSNVFLYREFRDVPEQENPVTRALRAMMSDKPLDPDYFTPWQNPGKLATSISGKDVITVDVSEDAFNSNLDADMAARAVQQLVYTATAAAASSGLIDSGQQIRVRILVDGHTDYMAFGQVQLGALMTRTAGLAAPVWIIDPQQGSEVADGSVKITGRSTSAGGKLRWQILRTGDNGAKAPFLTGETTASSEQGQAGVFTLALTLPAGDYELRVAQAGSDGGPDQFEDNRSFKVR</sequence>
<evidence type="ECO:0000259" key="2">
    <source>
        <dbReference type="SMART" id="SM00909"/>
    </source>
</evidence>
<evidence type="ECO:0000256" key="1">
    <source>
        <dbReference type="SAM" id="MobiDB-lite"/>
    </source>
</evidence>
<dbReference type="Proteomes" id="UP000198751">
    <property type="component" value="Chromosome I"/>
</dbReference>
<name>A0A1H1ZBG0_9MICC</name>
<keyword evidence="4" id="KW-1185">Reference proteome</keyword>
<dbReference type="RefSeq" id="WP_231994276.1">
    <property type="nucleotide sequence ID" value="NZ_LT629779.1"/>
</dbReference>
<dbReference type="InterPro" id="IPR019606">
    <property type="entry name" value="GerMN"/>
</dbReference>
<feature type="domain" description="GerMN" evidence="2">
    <location>
        <begin position="103"/>
        <end position="200"/>
    </location>
</feature>
<dbReference type="Pfam" id="PF10646">
    <property type="entry name" value="Germane"/>
    <property type="match status" value="1"/>
</dbReference>
<dbReference type="EMBL" id="LT629779">
    <property type="protein sequence ID" value="SDT30832.1"/>
    <property type="molecule type" value="Genomic_DNA"/>
</dbReference>
<gene>
    <name evidence="3" type="ORF">SAMN04489743_2374</name>
</gene>